<evidence type="ECO:0000313" key="1">
    <source>
        <dbReference type="EMBL" id="MFC4232081.1"/>
    </source>
</evidence>
<dbReference type="PROSITE" id="PS51257">
    <property type="entry name" value="PROKAR_LIPOPROTEIN"/>
    <property type="match status" value="1"/>
</dbReference>
<comment type="caution">
    <text evidence="1">The sequence shown here is derived from an EMBL/GenBank/DDBJ whole genome shotgun (WGS) entry which is preliminary data.</text>
</comment>
<dbReference type="Proteomes" id="UP001595906">
    <property type="component" value="Unassembled WGS sequence"/>
</dbReference>
<reference evidence="2" key="1">
    <citation type="journal article" date="2019" name="Int. J. Syst. Evol. Microbiol.">
        <title>The Global Catalogue of Microorganisms (GCM) 10K type strain sequencing project: providing services to taxonomists for standard genome sequencing and annotation.</title>
        <authorList>
            <consortium name="The Broad Institute Genomics Platform"/>
            <consortium name="The Broad Institute Genome Sequencing Center for Infectious Disease"/>
            <person name="Wu L."/>
            <person name="Ma J."/>
        </authorList>
    </citation>
    <scope>NUCLEOTIDE SEQUENCE [LARGE SCALE GENOMIC DNA]</scope>
    <source>
        <strain evidence="2">CECT 8010</strain>
    </source>
</reference>
<protein>
    <recommendedName>
        <fullName evidence="3">Gliding motility-associated lipoprotein GldD</fullName>
    </recommendedName>
</protein>
<accession>A0ABV8PYH0</accession>
<proteinExistence type="predicted"/>
<dbReference type="InterPro" id="IPR019850">
    <property type="entry name" value="GldD-like"/>
</dbReference>
<name>A0ABV8PYH0_9BACT</name>
<organism evidence="1 2">
    <name type="scientific">Parasediminibacterium paludis</name>
    <dbReference type="NCBI Taxonomy" id="908966"/>
    <lineage>
        <taxon>Bacteria</taxon>
        <taxon>Pseudomonadati</taxon>
        <taxon>Bacteroidota</taxon>
        <taxon>Chitinophagia</taxon>
        <taxon>Chitinophagales</taxon>
        <taxon>Chitinophagaceae</taxon>
        <taxon>Parasediminibacterium</taxon>
    </lineage>
</organism>
<keyword evidence="2" id="KW-1185">Reference proteome</keyword>
<sequence length="197" mass="22624">MKRCFSLILLLTVYLLIAGCNSNYVAKPRGYFKINFPEKKYQVFDKPGYPYTFEYPMYASVLKDSVFFGEATENPWWINIDFPQFQGRIYISYKEIGKNKFDTLLNDAFKMTSKHSTKAISIDDSLIATPNGVHGLFFNVGGDVATANQFFLTDTTKHFLRGALYFNATPNADSLGIVNSFLVEDVRHLINTFKWRK</sequence>
<gene>
    <name evidence="1" type="ORF">ACFOW1_09270</name>
</gene>
<evidence type="ECO:0000313" key="2">
    <source>
        <dbReference type="Proteomes" id="UP001595906"/>
    </source>
</evidence>
<dbReference type="RefSeq" id="WP_379013792.1">
    <property type="nucleotide sequence ID" value="NZ_JBHSDC010000017.1"/>
</dbReference>
<dbReference type="Pfam" id="PF25593">
    <property type="entry name" value="GldD_lipo"/>
    <property type="match status" value="1"/>
</dbReference>
<evidence type="ECO:0008006" key="3">
    <source>
        <dbReference type="Google" id="ProtNLM"/>
    </source>
</evidence>
<dbReference type="EMBL" id="JBHSDC010000017">
    <property type="protein sequence ID" value="MFC4232081.1"/>
    <property type="molecule type" value="Genomic_DNA"/>
</dbReference>